<dbReference type="STRING" id="134849.SAMN05443668_102635"/>
<dbReference type="EMBL" id="FRCS01000002">
    <property type="protein sequence ID" value="SHN03214.1"/>
    <property type="molecule type" value="Genomic_DNA"/>
</dbReference>
<evidence type="ECO:0000313" key="1">
    <source>
        <dbReference type="EMBL" id="SHN03214.1"/>
    </source>
</evidence>
<dbReference type="OrthoDB" id="3402007at2"/>
<gene>
    <name evidence="1" type="ORF">SAMN05443668_102635</name>
</gene>
<protein>
    <submittedName>
        <fullName evidence="1">Uncharacterized protein</fullName>
    </submittedName>
</protein>
<keyword evidence="2" id="KW-1185">Reference proteome</keyword>
<organism evidence="1 2">
    <name type="scientific">Cryptosporangium aurantiacum</name>
    <dbReference type="NCBI Taxonomy" id="134849"/>
    <lineage>
        <taxon>Bacteria</taxon>
        <taxon>Bacillati</taxon>
        <taxon>Actinomycetota</taxon>
        <taxon>Actinomycetes</taxon>
        <taxon>Cryptosporangiales</taxon>
        <taxon>Cryptosporangiaceae</taxon>
        <taxon>Cryptosporangium</taxon>
    </lineage>
</organism>
<proteinExistence type="predicted"/>
<accession>A0A1M7NHB9</accession>
<evidence type="ECO:0000313" key="2">
    <source>
        <dbReference type="Proteomes" id="UP000184440"/>
    </source>
</evidence>
<name>A0A1M7NHB9_9ACTN</name>
<dbReference type="Proteomes" id="UP000184440">
    <property type="component" value="Unassembled WGS sequence"/>
</dbReference>
<dbReference type="RefSeq" id="WP_073254617.1">
    <property type="nucleotide sequence ID" value="NZ_FRCS01000002.1"/>
</dbReference>
<dbReference type="AlphaFoldDB" id="A0A1M7NHB9"/>
<reference evidence="1 2" key="1">
    <citation type="submission" date="2016-11" db="EMBL/GenBank/DDBJ databases">
        <authorList>
            <person name="Jaros S."/>
            <person name="Januszkiewicz K."/>
            <person name="Wedrychowicz H."/>
        </authorList>
    </citation>
    <scope>NUCLEOTIDE SEQUENCE [LARGE SCALE GENOMIC DNA]</scope>
    <source>
        <strain evidence="1 2">DSM 46144</strain>
    </source>
</reference>
<sequence length="77" mass="8890">MHEEVHPEVFRRMAELAELHYEWSRRHAAAAELKRNSAGDYSVHHLDVDPPAGADDEFIRRAREIEGYDPDTGEYLG</sequence>